<name>A0AA95HAQ3_9GAMM</name>
<reference evidence="2" key="1">
    <citation type="journal article" date="2023" name="Int. J. Mol. Sci.">
        <title>Metagenomics Revealed a New Genus 'Candidatus Thiocaldithrix dubininis' gen. nov., sp. nov. and a New Species 'Candidatus Thiothrix putei' sp. nov. in the Family Thiotrichaceae, Some Members of Which Have Traits of Both Na+- and H+-Motive Energetics.</title>
        <authorList>
            <person name="Ravin N.V."/>
            <person name="Muntyan M.S."/>
            <person name="Smolyakov D.D."/>
            <person name="Rudenko T.S."/>
            <person name="Beletsky A.V."/>
            <person name="Mardanov A.V."/>
            <person name="Grabovich M.Y."/>
        </authorList>
    </citation>
    <scope>NUCLEOTIDE SEQUENCE</scope>
    <source>
        <strain evidence="2">GKL-01</strain>
    </source>
</reference>
<dbReference type="AlphaFoldDB" id="A0AA95HAQ3"/>
<organism evidence="2">
    <name type="scientific">Candidatus Thiocaldithrix dubininis</name>
    <dbReference type="NCBI Taxonomy" id="3080823"/>
    <lineage>
        <taxon>Bacteria</taxon>
        <taxon>Pseudomonadati</taxon>
        <taxon>Pseudomonadota</taxon>
        <taxon>Gammaproteobacteria</taxon>
        <taxon>Thiotrichales</taxon>
        <taxon>Thiotrichaceae</taxon>
        <taxon>Candidatus Thiocaldithrix</taxon>
    </lineage>
</organism>
<dbReference type="EMBL" id="CP124755">
    <property type="protein sequence ID" value="WGZ92228.1"/>
    <property type="molecule type" value="Genomic_DNA"/>
</dbReference>
<dbReference type="Gene3D" id="3.40.250.10">
    <property type="entry name" value="Rhodanese-like domain"/>
    <property type="match status" value="1"/>
</dbReference>
<protein>
    <submittedName>
        <fullName evidence="2">Methyltransferase domain-containing protein</fullName>
    </submittedName>
</protein>
<sequence length="280" mass="30930">MPNHSSFALVDCRPAAAFYQGHHRDAINIPAAELSQRLHELPKRNQALQLCGDPASLVQAHTTLSSKGYEIQHSIGWNSAYADQLLRQGLLQFGISQVRLWNAGGLVQRFVQAIATQYAIEPGKGLDLACGAGRDTVYLALHGWQMTGVDYLPGAIQRTQQLAQQQQVEVNTLLLDLENSANPFTHCGLAKQSFDLICVARYLHRPLLPLLPSLLAPGGVLLYQTFMQGSEQFGSPRNPNYLLRPHELAQTFAGLTILLDEVEYLEDGRPLSAFIARRPL</sequence>
<reference evidence="2" key="2">
    <citation type="submission" date="2023-04" db="EMBL/GenBank/DDBJ databases">
        <authorList>
            <person name="Beletskiy A.V."/>
            <person name="Mardanov A.V."/>
            <person name="Ravin N.V."/>
        </authorList>
    </citation>
    <scope>NUCLEOTIDE SEQUENCE</scope>
    <source>
        <strain evidence="2">GKL-01</strain>
    </source>
</reference>
<dbReference type="SUPFAM" id="SSF53335">
    <property type="entry name" value="S-adenosyl-L-methionine-dependent methyltransferases"/>
    <property type="match status" value="1"/>
</dbReference>
<accession>A0AA95HAQ3</accession>
<dbReference type="Pfam" id="PF13649">
    <property type="entry name" value="Methyltransf_25"/>
    <property type="match status" value="1"/>
</dbReference>
<dbReference type="InterPro" id="IPR029063">
    <property type="entry name" value="SAM-dependent_MTases_sf"/>
</dbReference>
<dbReference type="KEGG" id="tdu:QJT80_07015"/>
<dbReference type="Proteomes" id="UP001300672">
    <property type="component" value="Chromosome"/>
</dbReference>
<proteinExistence type="predicted"/>
<feature type="domain" description="Rhodanese" evidence="1">
    <location>
        <begin position="3"/>
        <end position="87"/>
    </location>
</feature>
<dbReference type="CDD" id="cd02440">
    <property type="entry name" value="AdoMet_MTases"/>
    <property type="match status" value="1"/>
</dbReference>
<dbReference type="GO" id="GO:0008168">
    <property type="term" value="F:methyltransferase activity"/>
    <property type="evidence" value="ECO:0007669"/>
    <property type="project" value="UniProtKB-KW"/>
</dbReference>
<evidence type="ECO:0000313" key="2">
    <source>
        <dbReference type="EMBL" id="WGZ92228.1"/>
    </source>
</evidence>
<keyword evidence="2" id="KW-0808">Transferase</keyword>
<keyword evidence="2" id="KW-0489">Methyltransferase</keyword>
<dbReference type="Gene3D" id="3.40.50.150">
    <property type="entry name" value="Vaccinia Virus protein VP39"/>
    <property type="match status" value="1"/>
</dbReference>
<evidence type="ECO:0000259" key="1">
    <source>
        <dbReference type="PROSITE" id="PS50206"/>
    </source>
</evidence>
<gene>
    <name evidence="2" type="ORF">QJT80_07015</name>
</gene>
<dbReference type="InterPro" id="IPR001763">
    <property type="entry name" value="Rhodanese-like_dom"/>
</dbReference>
<dbReference type="PROSITE" id="PS50206">
    <property type="entry name" value="RHODANESE_3"/>
    <property type="match status" value="1"/>
</dbReference>
<dbReference type="SUPFAM" id="SSF52821">
    <property type="entry name" value="Rhodanese/Cell cycle control phosphatase"/>
    <property type="match status" value="1"/>
</dbReference>
<dbReference type="InterPro" id="IPR036873">
    <property type="entry name" value="Rhodanese-like_dom_sf"/>
</dbReference>
<dbReference type="GO" id="GO:0032259">
    <property type="term" value="P:methylation"/>
    <property type="evidence" value="ECO:0007669"/>
    <property type="project" value="UniProtKB-KW"/>
</dbReference>
<dbReference type="InterPro" id="IPR041698">
    <property type="entry name" value="Methyltransf_25"/>
</dbReference>